<reference evidence="1" key="1">
    <citation type="submission" date="2020-06" db="EMBL/GenBank/DDBJ databases">
        <authorList>
            <person name="Li T."/>
            <person name="Hu X."/>
            <person name="Zhang T."/>
            <person name="Song X."/>
            <person name="Zhang H."/>
            <person name="Dai N."/>
            <person name="Sheng W."/>
            <person name="Hou X."/>
            <person name="Wei L."/>
        </authorList>
    </citation>
    <scope>NUCLEOTIDE SEQUENCE</scope>
    <source>
        <strain evidence="1">G02</strain>
        <tissue evidence="1">Leaf</tissue>
    </source>
</reference>
<dbReference type="AlphaFoldDB" id="A0AAW2II72"/>
<evidence type="ECO:0000313" key="1">
    <source>
        <dbReference type="EMBL" id="KAL0281884.1"/>
    </source>
</evidence>
<dbReference type="EMBL" id="JACGWJ010001525">
    <property type="protein sequence ID" value="KAL0281884.1"/>
    <property type="molecule type" value="Genomic_DNA"/>
</dbReference>
<dbReference type="Gene3D" id="3.20.20.80">
    <property type="entry name" value="Glycosidases"/>
    <property type="match status" value="1"/>
</dbReference>
<feature type="non-terminal residue" evidence="1">
    <location>
        <position position="1"/>
    </location>
</feature>
<proteinExistence type="predicted"/>
<sequence>DDAQMTFMRMWMTSYLTDSGNLLKKPMVLTEFGKSSRNPSFSIATRKSFLNAITITFIVSQEVEELDAAWFGNLWMKE</sequence>
<organism evidence="1">
    <name type="scientific">Sesamum radiatum</name>
    <name type="common">Black benniseed</name>
    <dbReference type="NCBI Taxonomy" id="300843"/>
    <lineage>
        <taxon>Eukaryota</taxon>
        <taxon>Viridiplantae</taxon>
        <taxon>Streptophyta</taxon>
        <taxon>Embryophyta</taxon>
        <taxon>Tracheophyta</taxon>
        <taxon>Spermatophyta</taxon>
        <taxon>Magnoliopsida</taxon>
        <taxon>eudicotyledons</taxon>
        <taxon>Gunneridae</taxon>
        <taxon>Pentapetalae</taxon>
        <taxon>asterids</taxon>
        <taxon>lamiids</taxon>
        <taxon>Lamiales</taxon>
        <taxon>Pedaliaceae</taxon>
        <taxon>Sesamum</taxon>
    </lineage>
</organism>
<comment type="caution">
    <text evidence="1">The sequence shown here is derived from an EMBL/GenBank/DDBJ whole genome shotgun (WGS) entry which is preliminary data.</text>
</comment>
<accession>A0AAW2II72</accession>
<protein>
    <submittedName>
        <fullName evidence="1">Mannan endo-1,4-beta-mannosidase 2</fullName>
    </submittedName>
</protein>
<reference evidence="1" key="2">
    <citation type="journal article" date="2024" name="Plant">
        <title>Genomic evolution and insights into agronomic trait innovations of Sesamum species.</title>
        <authorList>
            <person name="Miao H."/>
            <person name="Wang L."/>
            <person name="Qu L."/>
            <person name="Liu H."/>
            <person name="Sun Y."/>
            <person name="Le M."/>
            <person name="Wang Q."/>
            <person name="Wei S."/>
            <person name="Zheng Y."/>
            <person name="Lin W."/>
            <person name="Duan Y."/>
            <person name="Cao H."/>
            <person name="Xiong S."/>
            <person name="Wang X."/>
            <person name="Wei L."/>
            <person name="Li C."/>
            <person name="Ma Q."/>
            <person name="Ju M."/>
            <person name="Zhao R."/>
            <person name="Li G."/>
            <person name="Mu C."/>
            <person name="Tian Q."/>
            <person name="Mei H."/>
            <person name="Zhang T."/>
            <person name="Gao T."/>
            <person name="Zhang H."/>
        </authorList>
    </citation>
    <scope>NUCLEOTIDE SEQUENCE</scope>
    <source>
        <strain evidence="1">G02</strain>
    </source>
</reference>
<name>A0AAW2II72_SESRA</name>
<gene>
    <name evidence="1" type="ORF">Sradi_7280000</name>
</gene>